<keyword evidence="5 7" id="KW-1133">Transmembrane helix</keyword>
<dbReference type="SMART" id="SM00014">
    <property type="entry name" value="acidPPc"/>
    <property type="match status" value="1"/>
</dbReference>
<feature type="transmembrane region" description="Helical" evidence="7">
    <location>
        <begin position="220"/>
        <end position="238"/>
    </location>
</feature>
<feature type="transmembrane region" description="Helical" evidence="7">
    <location>
        <begin position="113"/>
        <end position="133"/>
    </location>
</feature>
<evidence type="ECO:0000313" key="10">
    <source>
        <dbReference type="Proteomes" id="UP000278398"/>
    </source>
</evidence>
<dbReference type="EMBL" id="RWKW01000017">
    <property type="protein sequence ID" value="RST87412.1"/>
    <property type="molecule type" value="Genomic_DNA"/>
</dbReference>
<dbReference type="InterPro" id="IPR036938">
    <property type="entry name" value="PAP2/HPO_sf"/>
</dbReference>
<organism evidence="9 10">
    <name type="scientific">Aquibium carbonis</name>
    <dbReference type="NCBI Taxonomy" id="2495581"/>
    <lineage>
        <taxon>Bacteria</taxon>
        <taxon>Pseudomonadati</taxon>
        <taxon>Pseudomonadota</taxon>
        <taxon>Alphaproteobacteria</taxon>
        <taxon>Hyphomicrobiales</taxon>
        <taxon>Phyllobacteriaceae</taxon>
        <taxon>Aquibium</taxon>
    </lineage>
</organism>
<proteinExistence type="predicted"/>
<protein>
    <submittedName>
        <fullName evidence="9">Phosphatase PAP2 family protein</fullName>
    </submittedName>
</protein>
<evidence type="ECO:0000256" key="6">
    <source>
        <dbReference type="ARBA" id="ARBA00023136"/>
    </source>
</evidence>
<comment type="subcellular location">
    <subcellularLocation>
        <location evidence="1">Cell membrane</location>
        <topology evidence="1">Multi-pass membrane protein</topology>
    </subcellularLocation>
</comment>
<dbReference type="InterPro" id="IPR000326">
    <property type="entry name" value="PAP2/HPO"/>
</dbReference>
<dbReference type="Pfam" id="PF01569">
    <property type="entry name" value="PAP2"/>
    <property type="match status" value="1"/>
</dbReference>
<accession>A0A3R9YUH9</accession>
<keyword evidence="3 7" id="KW-0812">Transmembrane</keyword>
<evidence type="ECO:0000256" key="7">
    <source>
        <dbReference type="SAM" id="Phobius"/>
    </source>
</evidence>
<keyword evidence="2" id="KW-1003">Cell membrane</keyword>
<comment type="caution">
    <text evidence="9">The sequence shown here is derived from an EMBL/GenBank/DDBJ whole genome shotgun (WGS) entry which is preliminary data.</text>
</comment>
<dbReference type="RefSeq" id="WP_126698447.1">
    <property type="nucleotide sequence ID" value="NZ_RWKW01000017.1"/>
</dbReference>
<evidence type="ECO:0000256" key="3">
    <source>
        <dbReference type="ARBA" id="ARBA00022692"/>
    </source>
</evidence>
<name>A0A3R9YUH9_9HYPH</name>
<gene>
    <name evidence="9" type="ORF">EJC49_05400</name>
</gene>
<feature type="transmembrane region" description="Helical" evidence="7">
    <location>
        <begin position="67"/>
        <end position="93"/>
    </location>
</feature>
<reference evidence="9 10" key="1">
    <citation type="submission" date="2018-12" db="EMBL/GenBank/DDBJ databases">
        <title>Mesorhizobium carbonis sp. nov., isolated from coal mine water.</title>
        <authorList>
            <person name="Xin W."/>
            <person name="Xu Z."/>
            <person name="Xiang F."/>
            <person name="Zhang J."/>
            <person name="Xi L."/>
            <person name="Liu J."/>
        </authorList>
    </citation>
    <scope>NUCLEOTIDE SEQUENCE [LARGE SCALE GENOMIC DNA]</scope>
    <source>
        <strain evidence="9 10">B2.3</strain>
    </source>
</reference>
<dbReference type="AlphaFoldDB" id="A0A3R9YUH9"/>
<evidence type="ECO:0000256" key="4">
    <source>
        <dbReference type="ARBA" id="ARBA00022801"/>
    </source>
</evidence>
<evidence type="ECO:0000259" key="8">
    <source>
        <dbReference type="SMART" id="SM00014"/>
    </source>
</evidence>
<keyword evidence="10" id="KW-1185">Reference proteome</keyword>
<feature type="domain" description="Phosphatidic acid phosphatase type 2/haloperoxidase" evidence="8">
    <location>
        <begin position="146"/>
        <end position="258"/>
    </location>
</feature>
<keyword evidence="6 7" id="KW-0472">Membrane</keyword>
<evidence type="ECO:0000256" key="1">
    <source>
        <dbReference type="ARBA" id="ARBA00004651"/>
    </source>
</evidence>
<evidence type="ECO:0000256" key="5">
    <source>
        <dbReference type="ARBA" id="ARBA00022989"/>
    </source>
</evidence>
<evidence type="ECO:0000256" key="2">
    <source>
        <dbReference type="ARBA" id="ARBA00022475"/>
    </source>
</evidence>
<feature type="transmembrane region" description="Helical" evidence="7">
    <location>
        <begin position="145"/>
        <end position="164"/>
    </location>
</feature>
<dbReference type="Proteomes" id="UP000278398">
    <property type="component" value="Unassembled WGS sequence"/>
</dbReference>
<evidence type="ECO:0000313" key="9">
    <source>
        <dbReference type="EMBL" id="RST87412.1"/>
    </source>
</evidence>
<keyword evidence="4" id="KW-0378">Hydrolase</keyword>
<dbReference type="PANTHER" id="PTHR14969">
    <property type="entry name" value="SPHINGOSINE-1-PHOSPHATE PHOSPHOHYDROLASE"/>
    <property type="match status" value="1"/>
</dbReference>
<feature type="transmembrane region" description="Helical" evidence="7">
    <location>
        <begin position="244"/>
        <end position="271"/>
    </location>
</feature>
<dbReference type="SUPFAM" id="SSF48317">
    <property type="entry name" value="Acid phosphatase/Vanadium-dependent haloperoxidase"/>
    <property type="match status" value="1"/>
</dbReference>
<feature type="transmembrane region" description="Helical" evidence="7">
    <location>
        <begin position="194"/>
        <end position="215"/>
    </location>
</feature>
<dbReference type="GO" id="GO:0005886">
    <property type="term" value="C:plasma membrane"/>
    <property type="evidence" value="ECO:0007669"/>
    <property type="project" value="UniProtKB-SubCell"/>
</dbReference>
<dbReference type="PANTHER" id="PTHR14969:SF62">
    <property type="entry name" value="DECAPRENYLPHOSPHORYL-5-PHOSPHORIBOSE PHOSPHATASE RV3807C-RELATED"/>
    <property type="match status" value="1"/>
</dbReference>
<dbReference type="OrthoDB" id="9780507at2"/>
<sequence>MISRETVTAQAERLGRSAVLLANRTRDAAAPRLKLLAFNTSAAFRFARRRLEARPALRDRHEPWRRFAVVTIALVAFAAAYFDPVFAAVPRAWRSPVHGLGQTITDFGLSGPYLIPLAIFLIWTATVDWSAFARRSRLHLFNGTAAAWYAFISIAGSGLLVTLLKQLFGRARPRLAGELGAFHFDPFSFDAAHLSFPSGHATTVGAVCFCIAILFPRLRLAAIIAALWFGFSRSVVGAHHPSDVVAGLLIGGWFAYWVAIRFGKAGLVFLLPEGRLPQRRRSFHLLPLDAHRRFRRFVHRTEAQAHRLSGKRFDGL</sequence>
<dbReference type="GO" id="GO:0016787">
    <property type="term" value="F:hydrolase activity"/>
    <property type="evidence" value="ECO:0007669"/>
    <property type="project" value="UniProtKB-KW"/>
</dbReference>
<dbReference type="Gene3D" id="1.20.144.10">
    <property type="entry name" value="Phosphatidic acid phosphatase type 2/haloperoxidase"/>
    <property type="match status" value="1"/>
</dbReference>